<evidence type="ECO:0000256" key="7">
    <source>
        <dbReference type="HAMAP-Rule" id="MF_00862"/>
    </source>
</evidence>
<feature type="transmembrane region" description="Helical" evidence="7">
    <location>
        <begin position="35"/>
        <end position="57"/>
    </location>
</feature>
<dbReference type="RefSeq" id="WP_074929552.1">
    <property type="nucleotide sequence ID" value="NZ_FPBL01000024.1"/>
</dbReference>
<dbReference type="OrthoDB" id="9811798at2"/>
<gene>
    <name evidence="7" type="primary">dabB</name>
    <name evidence="11" type="ORF">SAMN05216339_1241</name>
</gene>
<comment type="function">
    <text evidence="7">Part of an energy-coupled inorganic carbon pump.</text>
</comment>
<feature type="transmembrane region" description="Helical" evidence="7">
    <location>
        <begin position="276"/>
        <end position="296"/>
    </location>
</feature>
<dbReference type="Proteomes" id="UP000183926">
    <property type="component" value="Unassembled WGS sequence"/>
</dbReference>
<feature type="transmembrane region" description="Helical" evidence="7">
    <location>
        <begin position="161"/>
        <end position="187"/>
    </location>
</feature>
<dbReference type="GO" id="GO:0005886">
    <property type="term" value="C:plasma membrane"/>
    <property type="evidence" value="ECO:0007669"/>
    <property type="project" value="UniProtKB-SubCell"/>
</dbReference>
<dbReference type="InterPro" id="IPR001750">
    <property type="entry name" value="ND/Mrp_TM"/>
</dbReference>
<keyword evidence="5 7" id="KW-1133">Transmembrane helix</keyword>
<feature type="transmembrane region" description="Helical" evidence="7">
    <location>
        <begin position="317"/>
        <end position="338"/>
    </location>
</feature>
<evidence type="ECO:0000256" key="1">
    <source>
        <dbReference type="ARBA" id="ARBA00004127"/>
    </source>
</evidence>
<dbReference type="Pfam" id="PF00662">
    <property type="entry name" value="Proton_antipo_N"/>
    <property type="match status" value="1"/>
</dbReference>
<proteinExistence type="inferred from homology"/>
<keyword evidence="2 7" id="KW-0813">Transport</keyword>
<evidence type="ECO:0000256" key="5">
    <source>
        <dbReference type="ARBA" id="ARBA00022989"/>
    </source>
</evidence>
<evidence type="ECO:0000313" key="11">
    <source>
        <dbReference type="EMBL" id="SFU83858.1"/>
    </source>
</evidence>
<comment type="subcellular location">
    <subcellularLocation>
        <location evidence="7">Cell membrane</location>
        <topology evidence="7">Multi-pass membrane protein</topology>
    </subcellularLocation>
    <subcellularLocation>
        <location evidence="1">Endomembrane system</location>
        <topology evidence="1">Multi-pass membrane protein</topology>
    </subcellularLocation>
    <subcellularLocation>
        <location evidence="8">Membrane</location>
        <topology evidence="8">Multi-pass membrane protein</topology>
    </subcellularLocation>
</comment>
<feature type="domain" description="NADH:quinone oxidoreductase/Mrp antiporter transmembrane" evidence="9">
    <location>
        <begin position="128"/>
        <end position="409"/>
    </location>
</feature>
<evidence type="ECO:0000259" key="9">
    <source>
        <dbReference type="Pfam" id="PF00361"/>
    </source>
</evidence>
<comment type="subunit">
    <text evidence="7">Forms a complex with DabA.</text>
</comment>
<evidence type="ECO:0000259" key="10">
    <source>
        <dbReference type="Pfam" id="PF00662"/>
    </source>
</evidence>
<dbReference type="GO" id="GO:0008137">
    <property type="term" value="F:NADH dehydrogenase (ubiquinone) activity"/>
    <property type="evidence" value="ECO:0007669"/>
    <property type="project" value="InterPro"/>
</dbReference>
<dbReference type="HAMAP" id="MF_00862">
    <property type="entry name" value="DabB"/>
    <property type="match status" value="1"/>
</dbReference>
<evidence type="ECO:0000256" key="4">
    <source>
        <dbReference type="ARBA" id="ARBA00022692"/>
    </source>
</evidence>
<evidence type="ECO:0000313" key="12">
    <source>
        <dbReference type="Proteomes" id="UP000183926"/>
    </source>
</evidence>
<dbReference type="PANTHER" id="PTHR42829">
    <property type="entry name" value="NADH-UBIQUINONE OXIDOREDUCTASE CHAIN 5"/>
    <property type="match status" value="1"/>
</dbReference>
<reference evidence="11 12" key="1">
    <citation type="submission" date="2016-10" db="EMBL/GenBank/DDBJ databases">
        <authorList>
            <person name="de Groot N.N."/>
        </authorList>
    </citation>
    <scope>NUCLEOTIDE SEQUENCE [LARGE SCALE GENOMIC DNA]</scope>
    <source>
        <strain evidence="11 12">Nm24</strain>
    </source>
</reference>
<dbReference type="AlphaFoldDB" id="A0A1I7JF79"/>
<organism evidence="11 12">
    <name type="scientific">Nitrosomonas eutropha</name>
    <dbReference type="NCBI Taxonomy" id="916"/>
    <lineage>
        <taxon>Bacteria</taxon>
        <taxon>Pseudomonadati</taxon>
        <taxon>Pseudomonadota</taxon>
        <taxon>Betaproteobacteria</taxon>
        <taxon>Nitrosomonadales</taxon>
        <taxon>Nitrosomonadaceae</taxon>
        <taxon>Nitrosomonas</taxon>
    </lineage>
</organism>
<feature type="transmembrane region" description="Helical" evidence="7">
    <location>
        <begin position="443"/>
        <end position="464"/>
    </location>
</feature>
<sequence>MNDWVAFCLIALPALPVLSAIVAPLLSRSAEYRAARISTGFMGLTLLLALALLVAVLRVPAEQVQVLRAGPLALILDNLAVVMAILVSGISLIVHMYAVQYMADERGYARFFALLDLMTANILLLVCASDLLTLVVSWFLVGVLLYFLLGHDTTRAASGRYAFWTFITYRAGDLPLLGAALVLGHAYGTMQLPELFARIEANPGVTVGGWPAASTAAMLVALAAFARSAQFPLHSWLPYTMEGPTPVSALMHAGIVNAGGFLLNRFAPLFVHASNVLHVVFAVGLLTALIGSILMLTQNDIKKSLGYSTMGQMGFMVMECGLGAFSLAVYHLIAHGLFKATLFLGSGGVISDARRNDGVPPDDIYTSVVERKPLRLVRLPWLVALAVTVLVPAFVLGFSHLLVAADFVHKQGAVILLFFGWVTGAQVFFSIHRLPTENPWRSMGMIFLSFVIVVVGYTVIGHLFEHFLYPDAALLNAMYDAAGVDLIAFDILVVVLTLILVAAWLVTLYADSLNLGGRSGAWNTVYLNLYALFSREFYVADVFARLGRMLQDSSKRVNVWLRWI</sequence>
<evidence type="ECO:0000256" key="2">
    <source>
        <dbReference type="ARBA" id="ARBA00022448"/>
    </source>
</evidence>
<feature type="transmembrane region" description="Helical" evidence="7">
    <location>
        <begin position="381"/>
        <end position="405"/>
    </location>
</feature>
<comment type="similarity">
    <text evidence="7">Belongs to the inorganic carbon transporter (TC 9.A.2) DabB family.</text>
</comment>
<evidence type="ECO:0000256" key="8">
    <source>
        <dbReference type="RuleBase" id="RU000320"/>
    </source>
</evidence>
<name>A0A1I7JF79_9PROT</name>
<dbReference type="Pfam" id="PF00361">
    <property type="entry name" value="Proton_antipo_M"/>
    <property type="match status" value="1"/>
</dbReference>
<keyword evidence="4 7" id="KW-0812">Transmembrane</keyword>
<evidence type="ECO:0000256" key="3">
    <source>
        <dbReference type="ARBA" id="ARBA00022475"/>
    </source>
</evidence>
<keyword evidence="3 7" id="KW-1003">Cell membrane</keyword>
<feature type="transmembrane region" description="Helical" evidence="7">
    <location>
        <begin position="78"/>
        <end position="102"/>
    </location>
</feature>
<evidence type="ECO:0000256" key="6">
    <source>
        <dbReference type="ARBA" id="ARBA00023136"/>
    </source>
</evidence>
<dbReference type="GO" id="GO:0015990">
    <property type="term" value="P:electron transport coupled proton transport"/>
    <property type="evidence" value="ECO:0007669"/>
    <property type="project" value="TreeGrafter"/>
</dbReference>
<feature type="transmembrane region" description="Helical" evidence="7">
    <location>
        <begin position="122"/>
        <end position="149"/>
    </location>
</feature>
<accession>A0A1I7JF79</accession>
<dbReference type="EMBL" id="FPBL01000024">
    <property type="protein sequence ID" value="SFU83858.1"/>
    <property type="molecule type" value="Genomic_DNA"/>
</dbReference>
<dbReference type="InterPro" id="IPR001516">
    <property type="entry name" value="Proton_antipo_N"/>
</dbReference>
<dbReference type="PRINTS" id="PR01434">
    <property type="entry name" value="NADHDHGNASE5"/>
</dbReference>
<protein>
    <recommendedName>
        <fullName evidence="7">Probable inorganic carbon transporter subunit DabB</fullName>
    </recommendedName>
</protein>
<dbReference type="InterPro" id="IPR003945">
    <property type="entry name" value="NU5C-like"/>
</dbReference>
<dbReference type="GO" id="GO:0042773">
    <property type="term" value="P:ATP synthesis coupled electron transport"/>
    <property type="evidence" value="ECO:0007669"/>
    <property type="project" value="InterPro"/>
</dbReference>
<feature type="domain" description="NADH-Ubiquinone oxidoreductase (complex I) chain 5 N-terminal" evidence="10">
    <location>
        <begin position="72"/>
        <end position="112"/>
    </location>
</feature>
<feature type="transmembrane region" description="Helical" evidence="7">
    <location>
        <begin position="484"/>
        <end position="505"/>
    </location>
</feature>
<keyword evidence="6 7" id="KW-0472">Membrane</keyword>
<dbReference type="GO" id="GO:0012505">
    <property type="term" value="C:endomembrane system"/>
    <property type="evidence" value="ECO:0007669"/>
    <property type="project" value="UniProtKB-SubCell"/>
</dbReference>
<dbReference type="InterPro" id="IPR046396">
    <property type="entry name" value="Transporter_DabB"/>
</dbReference>
<feature type="transmembrane region" description="Helical" evidence="7">
    <location>
        <begin position="412"/>
        <end position="431"/>
    </location>
</feature>
<dbReference type="PANTHER" id="PTHR42829:SF1">
    <property type="entry name" value="INORGANIC CARBON TRANSPORTER SUBUNIT DABB-RELATED"/>
    <property type="match status" value="1"/>
</dbReference>
<dbReference type="GO" id="GO:0003954">
    <property type="term" value="F:NADH dehydrogenase activity"/>
    <property type="evidence" value="ECO:0007669"/>
    <property type="project" value="TreeGrafter"/>
</dbReference>
<feature type="transmembrane region" description="Helical" evidence="7">
    <location>
        <begin position="207"/>
        <end position="226"/>
    </location>
</feature>